<evidence type="ECO:0000313" key="2">
    <source>
        <dbReference type="Proteomes" id="UP000015106"/>
    </source>
</evidence>
<protein>
    <submittedName>
        <fullName evidence="1">Uncharacterized protein</fullName>
    </submittedName>
</protein>
<dbReference type="EnsemblPlants" id="TuG1812G0700005073.01.T01">
    <property type="protein sequence ID" value="TuG1812G0700005073.01.T01"/>
    <property type="gene ID" value="TuG1812G0700005073.01"/>
</dbReference>
<dbReference type="AlphaFoldDB" id="A0A8R7R9P0"/>
<keyword evidence="2" id="KW-1185">Reference proteome</keyword>
<sequence length="77" mass="9230">MLGVYCYYTNRSWQQDRMLNNQRSNTQPTGNYEHVYHQVCRFFIFLLSQLHGREVCLICFELIARNTCMPPTCLFSK</sequence>
<reference evidence="2" key="1">
    <citation type="journal article" date="2013" name="Nature">
        <title>Draft genome of the wheat A-genome progenitor Triticum urartu.</title>
        <authorList>
            <person name="Ling H.Q."/>
            <person name="Zhao S."/>
            <person name="Liu D."/>
            <person name="Wang J."/>
            <person name="Sun H."/>
            <person name="Zhang C."/>
            <person name="Fan H."/>
            <person name="Li D."/>
            <person name="Dong L."/>
            <person name="Tao Y."/>
            <person name="Gao C."/>
            <person name="Wu H."/>
            <person name="Li Y."/>
            <person name="Cui Y."/>
            <person name="Guo X."/>
            <person name="Zheng S."/>
            <person name="Wang B."/>
            <person name="Yu K."/>
            <person name="Liang Q."/>
            <person name="Yang W."/>
            <person name="Lou X."/>
            <person name="Chen J."/>
            <person name="Feng M."/>
            <person name="Jian J."/>
            <person name="Zhang X."/>
            <person name="Luo G."/>
            <person name="Jiang Y."/>
            <person name="Liu J."/>
            <person name="Wang Z."/>
            <person name="Sha Y."/>
            <person name="Zhang B."/>
            <person name="Wu H."/>
            <person name="Tang D."/>
            <person name="Shen Q."/>
            <person name="Xue P."/>
            <person name="Zou S."/>
            <person name="Wang X."/>
            <person name="Liu X."/>
            <person name="Wang F."/>
            <person name="Yang Y."/>
            <person name="An X."/>
            <person name="Dong Z."/>
            <person name="Zhang K."/>
            <person name="Zhang X."/>
            <person name="Luo M.C."/>
            <person name="Dvorak J."/>
            <person name="Tong Y."/>
            <person name="Wang J."/>
            <person name="Yang H."/>
            <person name="Li Z."/>
            <person name="Wang D."/>
            <person name="Zhang A."/>
            <person name="Wang J."/>
        </authorList>
    </citation>
    <scope>NUCLEOTIDE SEQUENCE</scope>
    <source>
        <strain evidence="2">cv. G1812</strain>
    </source>
</reference>
<organism evidence="1 2">
    <name type="scientific">Triticum urartu</name>
    <name type="common">Red wild einkorn</name>
    <name type="synonym">Crithodium urartu</name>
    <dbReference type="NCBI Taxonomy" id="4572"/>
    <lineage>
        <taxon>Eukaryota</taxon>
        <taxon>Viridiplantae</taxon>
        <taxon>Streptophyta</taxon>
        <taxon>Embryophyta</taxon>
        <taxon>Tracheophyta</taxon>
        <taxon>Spermatophyta</taxon>
        <taxon>Magnoliopsida</taxon>
        <taxon>Liliopsida</taxon>
        <taxon>Poales</taxon>
        <taxon>Poaceae</taxon>
        <taxon>BOP clade</taxon>
        <taxon>Pooideae</taxon>
        <taxon>Triticodae</taxon>
        <taxon>Triticeae</taxon>
        <taxon>Triticinae</taxon>
        <taxon>Triticum</taxon>
    </lineage>
</organism>
<proteinExistence type="predicted"/>
<accession>A0A8R7R9P0</accession>
<dbReference type="Proteomes" id="UP000015106">
    <property type="component" value="Chromosome 7"/>
</dbReference>
<evidence type="ECO:0000313" key="1">
    <source>
        <dbReference type="EnsemblPlants" id="TuG1812G0700005073.01.T01"/>
    </source>
</evidence>
<dbReference type="Gramene" id="TuG1812G0700005073.01.T01">
    <property type="protein sequence ID" value="TuG1812G0700005073.01.T01"/>
    <property type="gene ID" value="TuG1812G0700005073.01"/>
</dbReference>
<reference evidence="1" key="2">
    <citation type="submission" date="2018-03" db="EMBL/GenBank/DDBJ databases">
        <title>The Triticum urartu genome reveals the dynamic nature of wheat genome evolution.</title>
        <authorList>
            <person name="Ling H."/>
            <person name="Ma B."/>
            <person name="Shi X."/>
            <person name="Liu H."/>
            <person name="Dong L."/>
            <person name="Sun H."/>
            <person name="Cao Y."/>
            <person name="Gao Q."/>
            <person name="Zheng S."/>
            <person name="Li Y."/>
            <person name="Yu Y."/>
            <person name="Du H."/>
            <person name="Qi M."/>
            <person name="Li Y."/>
            <person name="Yu H."/>
            <person name="Cui Y."/>
            <person name="Wang N."/>
            <person name="Chen C."/>
            <person name="Wu H."/>
            <person name="Zhao Y."/>
            <person name="Zhang J."/>
            <person name="Li Y."/>
            <person name="Zhou W."/>
            <person name="Zhang B."/>
            <person name="Hu W."/>
            <person name="Eijk M."/>
            <person name="Tang J."/>
            <person name="Witsenboer H."/>
            <person name="Zhao S."/>
            <person name="Li Z."/>
            <person name="Zhang A."/>
            <person name="Wang D."/>
            <person name="Liang C."/>
        </authorList>
    </citation>
    <scope>NUCLEOTIDE SEQUENCE [LARGE SCALE GENOMIC DNA]</scope>
    <source>
        <strain evidence="1">cv. G1812</strain>
    </source>
</reference>
<reference evidence="1" key="3">
    <citation type="submission" date="2022-06" db="UniProtKB">
        <authorList>
            <consortium name="EnsemblPlants"/>
        </authorList>
    </citation>
    <scope>IDENTIFICATION</scope>
</reference>
<name>A0A8R7R9P0_TRIUA</name>